<protein>
    <submittedName>
        <fullName evidence="2">Uncharacterized protein</fullName>
    </submittedName>
</protein>
<proteinExistence type="predicted"/>
<keyword evidence="3" id="KW-1185">Reference proteome</keyword>
<evidence type="ECO:0000313" key="2">
    <source>
        <dbReference type="EMBL" id="GAA5064663.1"/>
    </source>
</evidence>
<evidence type="ECO:0000313" key="3">
    <source>
        <dbReference type="Proteomes" id="UP001500603"/>
    </source>
</evidence>
<evidence type="ECO:0000256" key="1">
    <source>
        <dbReference type="SAM" id="MobiDB-lite"/>
    </source>
</evidence>
<dbReference type="EMBL" id="BAABJM010000006">
    <property type="protein sequence ID" value="GAA5064663.1"/>
    <property type="molecule type" value="Genomic_DNA"/>
</dbReference>
<dbReference type="RefSeq" id="WP_345498462.1">
    <property type="nucleotide sequence ID" value="NZ_BAABJM010000006.1"/>
</dbReference>
<accession>A0ABP9KVF0</accession>
<name>A0ABP9KVF0_9NOCA</name>
<reference evidence="3" key="1">
    <citation type="journal article" date="2019" name="Int. J. Syst. Evol. Microbiol.">
        <title>The Global Catalogue of Microorganisms (GCM) 10K type strain sequencing project: providing services to taxonomists for standard genome sequencing and annotation.</title>
        <authorList>
            <consortium name="The Broad Institute Genomics Platform"/>
            <consortium name="The Broad Institute Genome Sequencing Center for Infectious Disease"/>
            <person name="Wu L."/>
            <person name="Ma J."/>
        </authorList>
    </citation>
    <scope>NUCLEOTIDE SEQUENCE [LARGE SCALE GENOMIC DNA]</scope>
    <source>
        <strain evidence="3">JCM 18298</strain>
    </source>
</reference>
<sequence>MTDTTTTAAPIAALTEPQPNDPIPDLVELVINGNAISPSYWINYVLSNTIRVDPLTYATDKIAGDWKAVQQAGAAVANMSDYLRDYAREVSVDNRDLHRPPT</sequence>
<comment type="caution">
    <text evidence="2">The sequence shown here is derived from an EMBL/GenBank/DDBJ whole genome shotgun (WGS) entry which is preliminary data.</text>
</comment>
<gene>
    <name evidence="2" type="ORF">GCM10023318_50850</name>
</gene>
<feature type="compositionally biased region" description="Low complexity" evidence="1">
    <location>
        <begin position="1"/>
        <end position="15"/>
    </location>
</feature>
<feature type="region of interest" description="Disordered" evidence="1">
    <location>
        <begin position="1"/>
        <end position="21"/>
    </location>
</feature>
<organism evidence="2 3">
    <name type="scientific">Nocardia callitridis</name>
    <dbReference type="NCBI Taxonomy" id="648753"/>
    <lineage>
        <taxon>Bacteria</taxon>
        <taxon>Bacillati</taxon>
        <taxon>Actinomycetota</taxon>
        <taxon>Actinomycetes</taxon>
        <taxon>Mycobacteriales</taxon>
        <taxon>Nocardiaceae</taxon>
        <taxon>Nocardia</taxon>
    </lineage>
</organism>
<dbReference type="Proteomes" id="UP001500603">
    <property type="component" value="Unassembled WGS sequence"/>
</dbReference>